<dbReference type="SUPFAM" id="SSF54695">
    <property type="entry name" value="POZ domain"/>
    <property type="match status" value="2"/>
</dbReference>
<dbReference type="CDD" id="cd18186">
    <property type="entry name" value="BTB_POZ_ZBTB_KLHL-like"/>
    <property type="match status" value="1"/>
</dbReference>
<dbReference type="PROSITE" id="PS50097">
    <property type="entry name" value="BTB"/>
    <property type="match status" value="1"/>
</dbReference>
<protein>
    <recommendedName>
        <fullName evidence="1">BTB domain-containing protein</fullName>
    </recommendedName>
</protein>
<sequence>MLSQNDQSSMPAGSSPQSRPICIIVKEDDRTLGDFWTTSELLYSASPYFKVMLMGSFCEAATSHVIIDHHPVWIVEAFLNFVKFGRLTSDEDHDHSDLFYRQLFQLYQFADFYQVRGLRNLIVESVQKKLHYHISPHDRLSTLTQDDFPSVKEFNYLCENLPESSPLRKVIADAVVNFNAQFSPIRVTARLTSAPAGGIIVVPEVFKQDCDAARSRQAQVVMCSNCAQGSPCDNHSPLESHRYRFSSKALCLYHEHDTEQEQAECQKRMASVIEGRWLRVLEFRDHFVICIGRYAQAGLLKTLAFYSLCEFHSRTRLTIKHITTRSNRSKDSTLFTHFSLAGSRLRTLSIMAQDSTTAPAAPLISAMAQLNILDLAQPIDLEVETNNGQVLRFSAMRSYLCAYSRYFRVLFEGPWADSGKRTVKIDDLEFIHPWVVPCVIAWMYTQKLSLRGISGTFLDCIADGVDLDDFTTWSYCMLWALYGFADRYEIKTLRTIVIRQVQVKMLRCRSGSEYPYTVDWSHLPTVADLETLINEIPISESPLRKAIAYLWRELETTSKREDRPRENACKKVSSFWLTDMYTVGHLWSEVYHCDNCSFGTHWRHYPLPEGYQRSCPLHSEADFVNFNEGNAPRTWCIKFHEHDTQAEALSCQNFMEIQTGISAPSSRTDSAKKIAEISSKYPDSGFL</sequence>
<dbReference type="PANTHER" id="PTHR47843:SF2">
    <property type="entry name" value="BTB DOMAIN-CONTAINING PROTEIN"/>
    <property type="match status" value="1"/>
</dbReference>
<dbReference type="InterPro" id="IPR000210">
    <property type="entry name" value="BTB/POZ_dom"/>
</dbReference>
<evidence type="ECO:0000313" key="3">
    <source>
        <dbReference type="Proteomes" id="UP000660729"/>
    </source>
</evidence>
<evidence type="ECO:0000259" key="1">
    <source>
        <dbReference type="PROSITE" id="PS50097"/>
    </source>
</evidence>
<evidence type="ECO:0000313" key="2">
    <source>
        <dbReference type="EMBL" id="KAF7188617.1"/>
    </source>
</evidence>
<feature type="domain" description="BTB" evidence="1">
    <location>
        <begin position="379"/>
        <end position="452"/>
    </location>
</feature>
<proteinExistence type="predicted"/>
<comment type="caution">
    <text evidence="2">The sequence shown here is derived from an EMBL/GenBank/DDBJ whole genome shotgun (WGS) entry which is preliminary data.</text>
</comment>
<dbReference type="Proteomes" id="UP000660729">
    <property type="component" value="Unassembled WGS sequence"/>
</dbReference>
<dbReference type="AlphaFoldDB" id="A0A8H6RDR3"/>
<gene>
    <name evidence="2" type="ORF">HII31_10279</name>
</gene>
<dbReference type="Pfam" id="PF00651">
    <property type="entry name" value="BTB"/>
    <property type="match status" value="2"/>
</dbReference>
<dbReference type="InterPro" id="IPR011333">
    <property type="entry name" value="SKP1/BTB/POZ_sf"/>
</dbReference>
<dbReference type="EMBL" id="JABCIY010000209">
    <property type="protein sequence ID" value="KAF7188617.1"/>
    <property type="molecule type" value="Genomic_DNA"/>
</dbReference>
<organism evidence="2 3">
    <name type="scientific">Pseudocercospora fuligena</name>
    <dbReference type="NCBI Taxonomy" id="685502"/>
    <lineage>
        <taxon>Eukaryota</taxon>
        <taxon>Fungi</taxon>
        <taxon>Dikarya</taxon>
        <taxon>Ascomycota</taxon>
        <taxon>Pezizomycotina</taxon>
        <taxon>Dothideomycetes</taxon>
        <taxon>Dothideomycetidae</taxon>
        <taxon>Mycosphaerellales</taxon>
        <taxon>Mycosphaerellaceae</taxon>
        <taxon>Pseudocercospora</taxon>
    </lineage>
</organism>
<keyword evidence="3" id="KW-1185">Reference proteome</keyword>
<dbReference type="PANTHER" id="PTHR47843">
    <property type="entry name" value="BTB DOMAIN-CONTAINING PROTEIN-RELATED"/>
    <property type="match status" value="1"/>
</dbReference>
<dbReference type="OrthoDB" id="194443at2759"/>
<dbReference type="Gene3D" id="3.30.710.10">
    <property type="entry name" value="Potassium Channel Kv1.1, Chain A"/>
    <property type="match status" value="2"/>
</dbReference>
<accession>A0A8H6RDR3</accession>
<reference evidence="2" key="1">
    <citation type="submission" date="2020-04" db="EMBL/GenBank/DDBJ databases">
        <title>Draft genome resource of the tomato pathogen Pseudocercospora fuligena.</title>
        <authorList>
            <person name="Zaccaron A."/>
        </authorList>
    </citation>
    <scope>NUCLEOTIDE SEQUENCE</scope>
    <source>
        <strain evidence="2">PF001</strain>
    </source>
</reference>
<name>A0A8H6RDR3_9PEZI</name>